<keyword evidence="5" id="KW-1185">Reference proteome</keyword>
<dbReference type="InterPro" id="IPR014721">
    <property type="entry name" value="Ribsml_uS5_D2-typ_fold_subgr"/>
</dbReference>
<evidence type="ECO:0000256" key="3">
    <source>
        <dbReference type="ARBA" id="ARBA00023274"/>
    </source>
</evidence>
<evidence type="ECO:0000256" key="1">
    <source>
        <dbReference type="ARBA" id="ARBA00005251"/>
    </source>
</evidence>
<organism evidence="4 5">
    <name type="scientific">Coptis chinensis</name>
    <dbReference type="NCBI Taxonomy" id="261450"/>
    <lineage>
        <taxon>Eukaryota</taxon>
        <taxon>Viridiplantae</taxon>
        <taxon>Streptophyta</taxon>
        <taxon>Embryophyta</taxon>
        <taxon>Tracheophyta</taxon>
        <taxon>Spermatophyta</taxon>
        <taxon>Magnoliopsida</taxon>
        <taxon>Ranunculales</taxon>
        <taxon>Ranunculaceae</taxon>
        <taxon>Coptidoideae</taxon>
        <taxon>Coptis</taxon>
    </lineage>
</organism>
<evidence type="ECO:0000313" key="4">
    <source>
        <dbReference type="EMBL" id="KAF9616976.1"/>
    </source>
</evidence>
<dbReference type="GO" id="GO:0022627">
    <property type="term" value="C:cytosolic small ribosomal subunit"/>
    <property type="evidence" value="ECO:0007669"/>
    <property type="project" value="TreeGrafter"/>
</dbReference>
<sequence>MRTLAPTKVESVQCLGRKKTIVAVTHCKHGRGMIKINGSTIELVEPEILKFKAIEPMLLLGRYRFAAVDMRIRVRGGGHTSHIYAIRQSIANALVAFYQKYVDEQQNKEIKDTLVRYDRTLLVADPSTLKCSAF</sequence>
<dbReference type="OrthoDB" id="186964at2759"/>
<gene>
    <name evidence="4" type="ORF">IFM89_033046</name>
</gene>
<protein>
    <recommendedName>
        <fullName evidence="6">40S ribosomal protein S16</fullName>
    </recommendedName>
</protein>
<keyword evidence="3" id="KW-0687">Ribonucleoprotein</keyword>
<dbReference type="GO" id="GO:0003723">
    <property type="term" value="F:RNA binding"/>
    <property type="evidence" value="ECO:0007669"/>
    <property type="project" value="TreeGrafter"/>
</dbReference>
<dbReference type="SUPFAM" id="SSF54211">
    <property type="entry name" value="Ribosomal protein S5 domain 2-like"/>
    <property type="match status" value="1"/>
</dbReference>
<comment type="similarity">
    <text evidence="1">Belongs to the universal ribosomal protein uS9 family.</text>
</comment>
<dbReference type="GO" id="GO:0000462">
    <property type="term" value="P:maturation of SSU-rRNA from tricistronic rRNA transcript (SSU-rRNA, 5.8S rRNA, LSU-rRNA)"/>
    <property type="evidence" value="ECO:0007669"/>
    <property type="project" value="TreeGrafter"/>
</dbReference>
<dbReference type="Pfam" id="PF00380">
    <property type="entry name" value="Ribosomal_S9"/>
    <property type="match status" value="1"/>
</dbReference>
<proteinExistence type="inferred from homology"/>
<dbReference type="PANTHER" id="PTHR21569">
    <property type="entry name" value="RIBOSOMAL PROTEIN S9"/>
    <property type="match status" value="1"/>
</dbReference>
<evidence type="ECO:0000256" key="2">
    <source>
        <dbReference type="ARBA" id="ARBA00022980"/>
    </source>
</evidence>
<dbReference type="Gene3D" id="3.30.230.10">
    <property type="match status" value="1"/>
</dbReference>
<accession>A0A835MAT1</accession>
<dbReference type="InterPro" id="IPR020568">
    <property type="entry name" value="Ribosomal_Su5_D2-typ_SF"/>
</dbReference>
<dbReference type="GO" id="GO:0006412">
    <property type="term" value="P:translation"/>
    <property type="evidence" value="ECO:0007669"/>
    <property type="project" value="InterPro"/>
</dbReference>
<dbReference type="InterPro" id="IPR000754">
    <property type="entry name" value="Ribosomal_uS9"/>
</dbReference>
<keyword evidence="2" id="KW-0689">Ribosomal protein</keyword>
<evidence type="ECO:0008006" key="6">
    <source>
        <dbReference type="Google" id="ProtNLM"/>
    </source>
</evidence>
<name>A0A835MAT1_9MAGN</name>
<dbReference type="GO" id="GO:0003735">
    <property type="term" value="F:structural constituent of ribosome"/>
    <property type="evidence" value="ECO:0007669"/>
    <property type="project" value="InterPro"/>
</dbReference>
<dbReference type="AlphaFoldDB" id="A0A835MAT1"/>
<reference evidence="4 5" key="1">
    <citation type="submission" date="2020-10" db="EMBL/GenBank/DDBJ databases">
        <title>The Coptis chinensis genome and diversification of protoberbering-type alkaloids.</title>
        <authorList>
            <person name="Wang B."/>
            <person name="Shu S."/>
            <person name="Song C."/>
            <person name="Liu Y."/>
        </authorList>
    </citation>
    <scope>NUCLEOTIDE SEQUENCE [LARGE SCALE GENOMIC DNA]</scope>
    <source>
        <strain evidence="4">HL-2020</strain>
        <tissue evidence="4">Leaf</tissue>
    </source>
</reference>
<dbReference type="PANTHER" id="PTHR21569:SF16">
    <property type="entry name" value="RIBOSOMAL PROTEIN S16"/>
    <property type="match status" value="1"/>
</dbReference>
<dbReference type="Proteomes" id="UP000631114">
    <property type="component" value="Unassembled WGS sequence"/>
</dbReference>
<evidence type="ECO:0000313" key="5">
    <source>
        <dbReference type="Proteomes" id="UP000631114"/>
    </source>
</evidence>
<comment type="caution">
    <text evidence="4">The sequence shown here is derived from an EMBL/GenBank/DDBJ whole genome shotgun (WGS) entry which is preliminary data.</text>
</comment>
<dbReference type="EMBL" id="JADFTS010000003">
    <property type="protein sequence ID" value="KAF9616976.1"/>
    <property type="molecule type" value="Genomic_DNA"/>
</dbReference>